<evidence type="ECO:0000313" key="1">
    <source>
        <dbReference type="EMBL" id="JAH89181.1"/>
    </source>
</evidence>
<organism evidence="1">
    <name type="scientific">Anguilla anguilla</name>
    <name type="common">European freshwater eel</name>
    <name type="synonym">Muraena anguilla</name>
    <dbReference type="NCBI Taxonomy" id="7936"/>
    <lineage>
        <taxon>Eukaryota</taxon>
        <taxon>Metazoa</taxon>
        <taxon>Chordata</taxon>
        <taxon>Craniata</taxon>
        <taxon>Vertebrata</taxon>
        <taxon>Euteleostomi</taxon>
        <taxon>Actinopterygii</taxon>
        <taxon>Neopterygii</taxon>
        <taxon>Teleostei</taxon>
        <taxon>Anguilliformes</taxon>
        <taxon>Anguillidae</taxon>
        <taxon>Anguilla</taxon>
    </lineage>
</organism>
<sequence>MSASAELLTILVTETAVPFTISRLVQCGLHSPGILTCIRGKPGTAQAAKYWEH</sequence>
<protein>
    <submittedName>
        <fullName evidence="1">Uncharacterized protein</fullName>
    </submittedName>
</protein>
<reference evidence="1" key="2">
    <citation type="journal article" date="2015" name="Fish Shellfish Immunol.">
        <title>Early steps in the European eel (Anguilla anguilla)-Vibrio vulnificus interaction in the gills: Role of the RtxA13 toxin.</title>
        <authorList>
            <person name="Callol A."/>
            <person name="Pajuelo D."/>
            <person name="Ebbesson L."/>
            <person name="Teles M."/>
            <person name="MacKenzie S."/>
            <person name="Amaro C."/>
        </authorList>
    </citation>
    <scope>NUCLEOTIDE SEQUENCE</scope>
</reference>
<proteinExistence type="predicted"/>
<accession>A0A0E9WFU4</accession>
<name>A0A0E9WFU4_ANGAN</name>
<dbReference type="EMBL" id="GBXM01019396">
    <property type="protein sequence ID" value="JAH89181.1"/>
    <property type="molecule type" value="Transcribed_RNA"/>
</dbReference>
<dbReference type="AlphaFoldDB" id="A0A0E9WFU4"/>
<reference evidence="1" key="1">
    <citation type="submission" date="2014-11" db="EMBL/GenBank/DDBJ databases">
        <authorList>
            <person name="Amaro Gonzalez C."/>
        </authorList>
    </citation>
    <scope>NUCLEOTIDE SEQUENCE</scope>
</reference>